<dbReference type="Pfam" id="PF01041">
    <property type="entry name" value="DegT_DnrJ_EryC1"/>
    <property type="match status" value="1"/>
</dbReference>
<dbReference type="InterPro" id="IPR015424">
    <property type="entry name" value="PyrdxlP-dep_Trfase"/>
</dbReference>
<dbReference type="PANTHER" id="PTHR30244:SF30">
    <property type="entry name" value="BLR5990 PROTEIN"/>
    <property type="match status" value="1"/>
</dbReference>
<evidence type="ECO:0000313" key="4">
    <source>
        <dbReference type="EMBL" id="AFA49203.1"/>
    </source>
</evidence>
<dbReference type="Gene3D" id="3.90.1150.10">
    <property type="entry name" value="Aspartate Aminotransferase, domain 1"/>
    <property type="match status" value="1"/>
</dbReference>
<dbReference type="STRING" id="931626.Awo_c24460"/>
<sequence>MNQKFIPLSVPNLKGKELTYITHAVETEWVSTGGPYVDEFETKVAKYVNSKKAVSCQNGTSGLHIALEICNIHNNDEVIVPTLTFIAAINPVSYVGANPIFMDCDDTLTLDVKKLQLFITQGCTFKDGQLINNQTHRPIKAILVVHVFGNMADMVGIMSLATQYNLKVIEDATEALGTYYTSGKYKNKFAGTIGDVGVYSFNGNKIITTGGGGMIVSDNENYLIKAKHLTTQAKSDTLYYTHDMIGYNYRMTNLQAALGLGQMEQLETFINIKKTNYEKYQYEISMIAGLDLLKFRANTRPNYWFYALYINDIFSMNRDELITYLLSKNIQTRPIWGLISDQKPYQKSQTYQISLAKDYWQHVINLPCSSNLSSSDITYIIECLKKLVRSNLD</sequence>
<feature type="active site" description="Proton acceptor" evidence="1">
    <location>
        <position position="205"/>
    </location>
</feature>
<dbReference type="EMBL" id="CP002987">
    <property type="protein sequence ID" value="AFA49203.1"/>
    <property type="molecule type" value="Genomic_DNA"/>
</dbReference>
<dbReference type="SUPFAM" id="SSF53383">
    <property type="entry name" value="PLP-dependent transferases"/>
    <property type="match status" value="1"/>
</dbReference>
<protein>
    <submittedName>
        <fullName evidence="4">Uncharacterized protein</fullName>
    </submittedName>
</protein>
<dbReference type="InterPro" id="IPR015422">
    <property type="entry name" value="PyrdxlP-dep_Trfase_small"/>
</dbReference>
<dbReference type="Gene3D" id="3.40.640.10">
    <property type="entry name" value="Type I PLP-dependent aspartate aminotransferase-like (Major domain)"/>
    <property type="match status" value="1"/>
</dbReference>
<dbReference type="InterPro" id="IPR026385">
    <property type="entry name" value="LegC-like"/>
</dbReference>
<reference evidence="4 5" key="2">
    <citation type="journal article" date="2012" name="PLoS ONE">
        <title>An ancient pathway combining carbon dioxide fixation with the generation and utilization of a sodium ion gradient for ATP synthesis.</title>
        <authorList>
            <person name="Poehlein A."/>
            <person name="Schmidt S."/>
            <person name="Kaster A.K."/>
            <person name="Goenrich M."/>
            <person name="Vollmers J."/>
            <person name="Thurmer A."/>
            <person name="Bertsch J."/>
            <person name="Schuchmann K."/>
            <person name="Voigt B."/>
            <person name="Hecker M."/>
            <person name="Daniel R."/>
            <person name="Thauer R.K."/>
            <person name="Gottschalk G."/>
            <person name="Muller V."/>
        </authorList>
    </citation>
    <scope>NUCLEOTIDE SEQUENCE [LARGE SCALE GENOMIC DNA]</scope>
    <source>
        <strain evidence="5">ATCC 29683 / DSM 1030 / JCM 2381 / KCTC 1655 / WB1</strain>
    </source>
</reference>
<dbReference type="PANTHER" id="PTHR30244">
    <property type="entry name" value="TRANSAMINASE"/>
    <property type="match status" value="1"/>
</dbReference>
<keyword evidence="5" id="KW-1185">Reference proteome</keyword>
<evidence type="ECO:0000256" key="3">
    <source>
        <dbReference type="RuleBase" id="RU004508"/>
    </source>
</evidence>
<dbReference type="GO" id="GO:0000271">
    <property type="term" value="P:polysaccharide biosynthetic process"/>
    <property type="evidence" value="ECO:0007669"/>
    <property type="project" value="TreeGrafter"/>
</dbReference>
<feature type="modified residue" description="N6-(pyridoxal phosphate)lysine" evidence="2">
    <location>
        <position position="205"/>
    </location>
</feature>
<proteinExistence type="inferred from homology"/>
<evidence type="ECO:0000313" key="5">
    <source>
        <dbReference type="Proteomes" id="UP000007177"/>
    </source>
</evidence>
<dbReference type="AlphaFoldDB" id="H6LDN9"/>
<dbReference type="PIRSF" id="PIRSF000390">
    <property type="entry name" value="PLP_StrS"/>
    <property type="match status" value="1"/>
</dbReference>
<dbReference type="HOGENOM" id="CLU_033332_2_4_9"/>
<dbReference type="RefSeq" id="WP_014356803.1">
    <property type="nucleotide sequence ID" value="NC_016894.1"/>
</dbReference>
<keyword evidence="2 3" id="KW-0663">Pyridoxal phosphate</keyword>
<evidence type="ECO:0000256" key="2">
    <source>
        <dbReference type="PIRSR" id="PIRSR000390-2"/>
    </source>
</evidence>
<dbReference type="InterPro" id="IPR000653">
    <property type="entry name" value="DegT/StrS_aminotransferase"/>
</dbReference>
<dbReference type="GO" id="GO:0030170">
    <property type="term" value="F:pyridoxal phosphate binding"/>
    <property type="evidence" value="ECO:0007669"/>
    <property type="project" value="TreeGrafter"/>
</dbReference>
<dbReference type="KEGG" id="awo:Awo_c24460"/>
<dbReference type="Proteomes" id="UP000007177">
    <property type="component" value="Chromosome"/>
</dbReference>
<accession>H6LDN9</accession>
<dbReference type="eggNOG" id="COG0399">
    <property type="taxonomic scope" value="Bacteria"/>
</dbReference>
<organism evidence="4 5">
    <name type="scientific">Acetobacterium woodii (strain ATCC 29683 / DSM 1030 / JCM 2381 / KCTC 1655 / WB1)</name>
    <dbReference type="NCBI Taxonomy" id="931626"/>
    <lineage>
        <taxon>Bacteria</taxon>
        <taxon>Bacillati</taxon>
        <taxon>Bacillota</taxon>
        <taxon>Clostridia</taxon>
        <taxon>Eubacteriales</taxon>
        <taxon>Eubacteriaceae</taxon>
        <taxon>Acetobacterium</taxon>
    </lineage>
</organism>
<dbReference type="CDD" id="cd00616">
    <property type="entry name" value="AHBA_syn"/>
    <property type="match status" value="1"/>
</dbReference>
<dbReference type="OrthoDB" id="9810913at2"/>
<comment type="similarity">
    <text evidence="3">Belongs to the DegT/DnrJ/EryC1 family.</text>
</comment>
<reference evidence="5" key="1">
    <citation type="submission" date="2011-07" db="EMBL/GenBank/DDBJ databases">
        <title>Complete genome sequence of Acetobacterium woodii.</title>
        <authorList>
            <person name="Poehlein A."/>
            <person name="Schmidt S."/>
            <person name="Kaster A.-K."/>
            <person name="Goenrich M."/>
            <person name="Vollmers J."/>
            <person name="Thuermer A."/>
            <person name="Gottschalk G."/>
            <person name="Thauer R.K."/>
            <person name="Daniel R."/>
            <person name="Mueller V."/>
        </authorList>
    </citation>
    <scope>NUCLEOTIDE SEQUENCE [LARGE SCALE GENOMIC DNA]</scope>
    <source>
        <strain evidence="5">ATCC 29683 / DSM 1030 / JCM 2381 / KCTC 1655 / WB1</strain>
    </source>
</reference>
<dbReference type="GO" id="GO:0008483">
    <property type="term" value="F:transaminase activity"/>
    <property type="evidence" value="ECO:0007669"/>
    <property type="project" value="TreeGrafter"/>
</dbReference>
<dbReference type="NCBIfam" id="TIGR04181">
    <property type="entry name" value="NHT_00031"/>
    <property type="match status" value="1"/>
</dbReference>
<gene>
    <name evidence="4" type="ordered locus">Awo_c24460</name>
</gene>
<evidence type="ECO:0000256" key="1">
    <source>
        <dbReference type="PIRSR" id="PIRSR000390-1"/>
    </source>
</evidence>
<dbReference type="InterPro" id="IPR015421">
    <property type="entry name" value="PyrdxlP-dep_Trfase_major"/>
</dbReference>
<name>H6LDN9_ACEWD</name>